<dbReference type="InterPro" id="IPR042175">
    <property type="entry name" value="Cell/Rod_MreC_2"/>
</dbReference>
<comment type="similarity">
    <text evidence="1 5">Belongs to the MreC family.</text>
</comment>
<name>A0A376BTP9_9NEIS</name>
<gene>
    <name evidence="7" type="ORF">NCTC10283_01717</name>
</gene>
<dbReference type="InterPro" id="IPR007221">
    <property type="entry name" value="MreC"/>
</dbReference>
<organism evidence="7 8">
    <name type="scientific">Alysiella crassa</name>
    <dbReference type="NCBI Taxonomy" id="153491"/>
    <lineage>
        <taxon>Bacteria</taxon>
        <taxon>Pseudomonadati</taxon>
        <taxon>Pseudomonadota</taxon>
        <taxon>Betaproteobacteria</taxon>
        <taxon>Neisseriales</taxon>
        <taxon>Neisseriaceae</taxon>
        <taxon>Alysiella</taxon>
    </lineage>
</organism>
<evidence type="ECO:0000313" key="8">
    <source>
        <dbReference type="Proteomes" id="UP000254209"/>
    </source>
</evidence>
<dbReference type="OrthoDB" id="9808025at2"/>
<evidence type="ECO:0000256" key="2">
    <source>
        <dbReference type="ARBA" id="ARBA00013855"/>
    </source>
</evidence>
<dbReference type="EMBL" id="UFSO01000003">
    <property type="protein sequence ID" value="SSY80163.1"/>
    <property type="molecule type" value="Genomic_DNA"/>
</dbReference>
<reference evidence="7 8" key="1">
    <citation type="submission" date="2018-06" db="EMBL/GenBank/DDBJ databases">
        <authorList>
            <consortium name="Pathogen Informatics"/>
            <person name="Doyle S."/>
        </authorList>
    </citation>
    <scope>NUCLEOTIDE SEQUENCE [LARGE SCALE GENOMIC DNA]</scope>
    <source>
        <strain evidence="7 8">NCTC10283</strain>
    </source>
</reference>
<evidence type="ECO:0000256" key="5">
    <source>
        <dbReference type="PIRNR" id="PIRNR038471"/>
    </source>
</evidence>
<evidence type="ECO:0000256" key="1">
    <source>
        <dbReference type="ARBA" id="ARBA00009369"/>
    </source>
</evidence>
<evidence type="ECO:0000259" key="6">
    <source>
        <dbReference type="Pfam" id="PF04085"/>
    </source>
</evidence>
<dbReference type="RefSeq" id="WP_034293118.1">
    <property type="nucleotide sequence ID" value="NZ_CP091519.2"/>
</dbReference>
<evidence type="ECO:0000256" key="3">
    <source>
        <dbReference type="ARBA" id="ARBA00022960"/>
    </source>
</evidence>
<dbReference type="InterPro" id="IPR042177">
    <property type="entry name" value="Cell/Rod_1"/>
</dbReference>
<feature type="domain" description="Rod shape-determining protein MreC beta-barrel core" evidence="6">
    <location>
        <begin position="137"/>
        <end position="272"/>
    </location>
</feature>
<accession>A0A376BTP9</accession>
<keyword evidence="8" id="KW-1185">Reference proteome</keyword>
<dbReference type="PIRSF" id="PIRSF038471">
    <property type="entry name" value="MreC"/>
    <property type="match status" value="1"/>
</dbReference>
<dbReference type="PANTHER" id="PTHR34138:SF1">
    <property type="entry name" value="CELL SHAPE-DETERMINING PROTEIN MREC"/>
    <property type="match status" value="1"/>
</dbReference>
<dbReference type="GO" id="GO:0008360">
    <property type="term" value="P:regulation of cell shape"/>
    <property type="evidence" value="ECO:0007669"/>
    <property type="project" value="UniProtKB-KW"/>
</dbReference>
<dbReference type="PANTHER" id="PTHR34138">
    <property type="entry name" value="CELL SHAPE-DETERMINING PROTEIN MREC"/>
    <property type="match status" value="1"/>
</dbReference>
<keyword evidence="3 5" id="KW-0133">Cell shape</keyword>
<dbReference type="NCBIfam" id="TIGR00219">
    <property type="entry name" value="mreC"/>
    <property type="match status" value="1"/>
</dbReference>
<dbReference type="InterPro" id="IPR055342">
    <property type="entry name" value="MreC_beta-barrel_core"/>
</dbReference>
<dbReference type="Gene3D" id="2.40.10.350">
    <property type="entry name" value="Rod shape-determining protein MreC, domain 2"/>
    <property type="match status" value="1"/>
</dbReference>
<dbReference type="AlphaFoldDB" id="A0A376BTP9"/>
<dbReference type="Proteomes" id="UP000254209">
    <property type="component" value="Unassembled WGS sequence"/>
</dbReference>
<dbReference type="STRING" id="1120980.GCA_000745955_01446"/>
<dbReference type="Pfam" id="PF04085">
    <property type="entry name" value="MreC"/>
    <property type="match status" value="1"/>
</dbReference>
<comment type="function">
    <text evidence="5">Involved in formation and maintenance of cell shape.</text>
</comment>
<proteinExistence type="inferred from homology"/>
<evidence type="ECO:0000313" key="7">
    <source>
        <dbReference type="EMBL" id="SSY80163.1"/>
    </source>
</evidence>
<dbReference type="GO" id="GO:0005886">
    <property type="term" value="C:plasma membrane"/>
    <property type="evidence" value="ECO:0007669"/>
    <property type="project" value="TreeGrafter"/>
</dbReference>
<protein>
    <recommendedName>
        <fullName evidence="2 5">Cell shape-determining protein MreC</fullName>
    </recommendedName>
    <alternativeName>
        <fullName evidence="4 5">Cell shape protein MreC</fullName>
    </alternativeName>
</protein>
<evidence type="ECO:0000256" key="4">
    <source>
        <dbReference type="ARBA" id="ARBA00032089"/>
    </source>
</evidence>
<dbReference type="Gene3D" id="2.40.10.340">
    <property type="entry name" value="Rod shape-determining protein MreC, domain 1"/>
    <property type="match status" value="1"/>
</dbReference>
<sequence length="296" mass="32138">MSNHFSFPRRTFLTPANKLIVLAVLSVLLLVLDNHYSGVSKGKKYAALVLYPMQWVSNKPVRLYEYINSLFQAQDYLLNENKRLTSENARLKMEARQISLQSRELSELKTLAQLQELGLNSSTTAEVVSSGEDPLASDHLIINKGSQAGVVTGDAVVDENGLMGQITESQHLSSKISLITDNHIVIPVMVERTGVRTLVYGGGGTLSLRYFPTDADLQPDDVLLTSGLDSVYPVGIPVARVMQTSRNAGTPYYKVVLQPSAALHASKYVLVLPQKEQAVGIASDVVVPNSSASSAP</sequence>